<organism evidence="1 2">
    <name type="scientific">Hyaloperonospora arabidopsidis (strain Emoy2)</name>
    <name type="common">Downy mildew agent</name>
    <name type="synonym">Peronospora arabidopsidis</name>
    <dbReference type="NCBI Taxonomy" id="559515"/>
    <lineage>
        <taxon>Eukaryota</taxon>
        <taxon>Sar</taxon>
        <taxon>Stramenopiles</taxon>
        <taxon>Oomycota</taxon>
        <taxon>Peronosporomycetes</taxon>
        <taxon>Peronosporales</taxon>
        <taxon>Peronosporaceae</taxon>
        <taxon>Hyaloperonospora</taxon>
    </lineage>
</organism>
<name>M4B603_HYAAE</name>
<reference evidence="2" key="1">
    <citation type="journal article" date="2010" name="Science">
        <title>Signatures of adaptation to obligate biotrophy in the Hyaloperonospora arabidopsidis genome.</title>
        <authorList>
            <person name="Baxter L."/>
            <person name="Tripathy S."/>
            <person name="Ishaque N."/>
            <person name="Boot N."/>
            <person name="Cabral A."/>
            <person name="Kemen E."/>
            <person name="Thines M."/>
            <person name="Ah-Fong A."/>
            <person name="Anderson R."/>
            <person name="Badejoko W."/>
            <person name="Bittner-Eddy P."/>
            <person name="Boore J.L."/>
            <person name="Chibucos M.C."/>
            <person name="Coates M."/>
            <person name="Dehal P."/>
            <person name="Delehaunty K."/>
            <person name="Dong S."/>
            <person name="Downton P."/>
            <person name="Dumas B."/>
            <person name="Fabro G."/>
            <person name="Fronick C."/>
            <person name="Fuerstenberg S.I."/>
            <person name="Fulton L."/>
            <person name="Gaulin E."/>
            <person name="Govers F."/>
            <person name="Hughes L."/>
            <person name="Humphray S."/>
            <person name="Jiang R.H."/>
            <person name="Judelson H."/>
            <person name="Kamoun S."/>
            <person name="Kyung K."/>
            <person name="Meijer H."/>
            <person name="Minx P."/>
            <person name="Morris P."/>
            <person name="Nelson J."/>
            <person name="Phuntumart V."/>
            <person name="Qutob D."/>
            <person name="Rehmany A."/>
            <person name="Rougon-Cardoso A."/>
            <person name="Ryden P."/>
            <person name="Torto-Alalibo T."/>
            <person name="Studholme D."/>
            <person name="Wang Y."/>
            <person name="Win J."/>
            <person name="Wood J."/>
            <person name="Clifton S.W."/>
            <person name="Rogers J."/>
            <person name="Van den Ackerveken G."/>
            <person name="Jones J.D."/>
            <person name="McDowell J.M."/>
            <person name="Beynon J."/>
            <person name="Tyler B.M."/>
        </authorList>
    </citation>
    <scope>NUCLEOTIDE SEQUENCE [LARGE SCALE GENOMIC DNA]</scope>
    <source>
        <strain evidence="2">Emoy2</strain>
    </source>
</reference>
<accession>M4B603</accession>
<dbReference type="VEuPathDB" id="FungiDB:HpaG801703"/>
<sequence>MREHRGAKTVVQVAQLHACFEKFTLEWSVKPLILARCQVSPPRLSTGFGGTTSHKCLLAFVCKCGLWGAINTIYKLGLSWFW</sequence>
<evidence type="ECO:0000313" key="2">
    <source>
        <dbReference type="Proteomes" id="UP000011713"/>
    </source>
</evidence>
<protein>
    <submittedName>
        <fullName evidence="1">Uncharacterized protein</fullName>
    </submittedName>
</protein>
<dbReference type="InParanoid" id="M4B603"/>
<reference evidence="1" key="2">
    <citation type="submission" date="2015-06" db="UniProtKB">
        <authorList>
            <consortium name="EnsemblProtists"/>
        </authorList>
    </citation>
    <scope>IDENTIFICATION</scope>
    <source>
        <strain evidence="1">Emoy2</strain>
    </source>
</reference>
<dbReference type="Proteomes" id="UP000011713">
    <property type="component" value="Unassembled WGS sequence"/>
</dbReference>
<proteinExistence type="predicted"/>
<dbReference type="HOGENOM" id="CLU_2563329_0_0_1"/>
<keyword evidence="2" id="KW-1185">Reference proteome</keyword>
<dbReference type="EMBL" id="JH598461">
    <property type="status" value="NOT_ANNOTATED_CDS"/>
    <property type="molecule type" value="Genomic_DNA"/>
</dbReference>
<evidence type="ECO:0000313" key="1">
    <source>
        <dbReference type="EnsemblProtists" id="HpaP801703"/>
    </source>
</evidence>
<dbReference type="EnsemblProtists" id="HpaT801703">
    <property type="protein sequence ID" value="HpaP801703"/>
    <property type="gene ID" value="HpaG801703"/>
</dbReference>
<dbReference type="AlphaFoldDB" id="M4B603"/>